<evidence type="ECO:0000256" key="9">
    <source>
        <dbReference type="ARBA" id="ARBA00023306"/>
    </source>
</evidence>
<dbReference type="GO" id="GO:0043335">
    <property type="term" value="P:protein unfolding"/>
    <property type="evidence" value="ECO:0007669"/>
    <property type="project" value="TreeGrafter"/>
</dbReference>
<sequence>MHVTVDITNDVTDGFNRRMQVEIPEDRIVNDVNEQLRSLIATTRVPGFRPGKVPLRVLARRYGREARDDVVKRLLYSSFQKALTQESLQLANGPEISEMNSDLGKGLTYTAVFDVYPDADNPVVETLKIKRPVTEITEEDVDRMMETLRKECKIWSRADRPAIEGDRVTVDFEGVVTAKPEDTSAETDSPDATSSSSDSSESVSPESLKGSKVPVELGAGMMVGGFEDGLIGANSGDERILEVTFPEQYYKPGLAGRPVTFTVQVHSVESASLPDTDEEFAKHFGVQDGNMDTFRAETRKDMESKLEFALQAEINKRVIDALLTDNPIAELPRNVVMREANAIAEKKHQEFASIGIDSSNLDMQPANFEEQAHRQIALNLLLSKLMSMGNIIVDSDRVRKRIETVASGYQDPKKVIAWYYEDERRLMPVQMMVLQDQVVEWVLEHADVTDEQTSFDALLNPLSDSTSDSPDTEDTQGQSND</sequence>
<evidence type="ECO:0000256" key="4">
    <source>
        <dbReference type="ARBA" id="ARBA00016902"/>
    </source>
</evidence>
<dbReference type="GO" id="GO:0043022">
    <property type="term" value="F:ribosome binding"/>
    <property type="evidence" value="ECO:0007669"/>
    <property type="project" value="TreeGrafter"/>
</dbReference>
<dbReference type="GO" id="GO:0044183">
    <property type="term" value="F:protein folding chaperone"/>
    <property type="evidence" value="ECO:0007669"/>
    <property type="project" value="TreeGrafter"/>
</dbReference>
<evidence type="ECO:0000256" key="13">
    <source>
        <dbReference type="RuleBase" id="RU003914"/>
    </source>
</evidence>
<keyword evidence="9 11" id="KW-0131">Cell cycle</keyword>
<comment type="domain">
    <text evidence="11">Consists of 3 domains; the N-terminus binds the ribosome, the middle domain has PPIase activity, while the C-terminus has intrinsic chaperone activity on its own.</text>
</comment>
<evidence type="ECO:0000256" key="12">
    <source>
        <dbReference type="PROSITE-ProRule" id="PRU00277"/>
    </source>
</evidence>
<dbReference type="SUPFAM" id="SSF109998">
    <property type="entry name" value="Triger factor/SurA peptide-binding domain-like"/>
    <property type="match status" value="1"/>
</dbReference>
<evidence type="ECO:0000256" key="2">
    <source>
        <dbReference type="ARBA" id="ARBA00005464"/>
    </source>
</evidence>
<comment type="similarity">
    <text evidence="2 11 13">Belongs to the FKBP-type PPIase family. Tig subfamily.</text>
</comment>
<evidence type="ECO:0000259" key="15">
    <source>
        <dbReference type="PROSITE" id="PS50059"/>
    </source>
</evidence>
<dbReference type="NCBIfam" id="TIGR00115">
    <property type="entry name" value="tig"/>
    <property type="match status" value="1"/>
</dbReference>
<dbReference type="GO" id="GO:0051083">
    <property type="term" value="P:'de novo' cotranslational protein folding"/>
    <property type="evidence" value="ECO:0007669"/>
    <property type="project" value="TreeGrafter"/>
</dbReference>
<evidence type="ECO:0000256" key="10">
    <source>
        <dbReference type="ARBA" id="ARBA00029986"/>
    </source>
</evidence>
<evidence type="ECO:0000256" key="6">
    <source>
        <dbReference type="ARBA" id="ARBA00023110"/>
    </source>
</evidence>
<dbReference type="PANTHER" id="PTHR30560:SF3">
    <property type="entry name" value="TRIGGER FACTOR-LIKE PROTEIN TIG, CHLOROPLASTIC"/>
    <property type="match status" value="1"/>
</dbReference>
<dbReference type="InterPro" id="IPR027304">
    <property type="entry name" value="Trigger_fact/SurA_dom_sf"/>
</dbReference>
<keyword evidence="6 11" id="KW-0697">Rotamase</keyword>
<dbReference type="AlphaFoldDB" id="A0A450ZHD9"/>
<dbReference type="PROSITE" id="PS50059">
    <property type="entry name" value="FKBP_PPIASE"/>
    <property type="match status" value="1"/>
</dbReference>
<feature type="region of interest" description="Disordered" evidence="14">
    <location>
        <begin position="174"/>
        <end position="212"/>
    </location>
</feature>
<proteinExistence type="inferred from homology"/>
<dbReference type="EC" id="5.2.1.8" evidence="3 11"/>
<dbReference type="GO" id="GO:0015031">
    <property type="term" value="P:protein transport"/>
    <property type="evidence" value="ECO:0007669"/>
    <property type="project" value="UniProtKB-UniRule"/>
</dbReference>
<comment type="function">
    <text evidence="11">Involved in protein export. Acts as a chaperone by maintaining the newly synthesized protein in an open conformation. Functions as a peptidyl-prolyl cis-trans isomerase.</text>
</comment>
<dbReference type="Gene3D" id="3.30.70.1050">
    <property type="entry name" value="Trigger factor ribosome-binding domain"/>
    <property type="match status" value="1"/>
</dbReference>
<feature type="compositionally biased region" description="Low complexity" evidence="14">
    <location>
        <begin position="190"/>
        <end position="207"/>
    </location>
</feature>
<keyword evidence="7 11" id="KW-0143">Chaperone</keyword>
<evidence type="ECO:0000256" key="14">
    <source>
        <dbReference type="SAM" id="MobiDB-lite"/>
    </source>
</evidence>
<evidence type="ECO:0000256" key="7">
    <source>
        <dbReference type="ARBA" id="ARBA00023186"/>
    </source>
</evidence>
<dbReference type="Pfam" id="PF05698">
    <property type="entry name" value="Trigger_C"/>
    <property type="match status" value="1"/>
</dbReference>
<dbReference type="HAMAP" id="MF_00303">
    <property type="entry name" value="Trigger_factor_Tig"/>
    <property type="match status" value="1"/>
</dbReference>
<evidence type="ECO:0000256" key="1">
    <source>
        <dbReference type="ARBA" id="ARBA00000971"/>
    </source>
</evidence>
<dbReference type="Pfam" id="PF05697">
    <property type="entry name" value="Trigger_N"/>
    <property type="match status" value="1"/>
</dbReference>
<feature type="region of interest" description="Disordered" evidence="14">
    <location>
        <begin position="459"/>
        <end position="481"/>
    </location>
</feature>
<dbReference type="Pfam" id="PF00254">
    <property type="entry name" value="FKBP_C"/>
    <property type="match status" value="1"/>
</dbReference>
<dbReference type="Gene3D" id="3.10.50.40">
    <property type="match status" value="1"/>
</dbReference>
<dbReference type="PANTHER" id="PTHR30560">
    <property type="entry name" value="TRIGGER FACTOR CHAPERONE AND PEPTIDYL-PROLYL CIS/TRANS ISOMERASE"/>
    <property type="match status" value="1"/>
</dbReference>
<name>A0A450ZHD9_9GAMM</name>
<dbReference type="SUPFAM" id="SSF102735">
    <property type="entry name" value="Trigger factor ribosome-binding domain"/>
    <property type="match status" value="1"/>
</dbReference>
<evidence type="ECO:0000256" key="8">
    <source>
        <dbReference type="ARBA" id="ARBA00023235"/>
    </source>
</evidence>
<dbReference type="InterPro" id="IPR037041">
    <property type="entry name" value="Trigger_fac_C_sf"/>
</dbReference>
<dbReference type="InterPro" id="IPR001179">
    <property type="entry name" value="PPIase_FKBP_dom"/>
</dbReference>
<protein>
    <recommendedName>
        <fullName evidence="4 11">Trigger factor</fullName>
        <shortName evidence="11">TF</shortName>
        <ecNumber evidence="3 11">5.2.1.8</ecNumber>
    </recommendedName>
    <alternativeName>
        <fullName evidence="10 11">PPIase</fullName>
    </alternativeName>
</protein>
<evidence type="ECO:0000313" key="17">
    <source>
        <dbReference type="EMBL" id="VFK54044.1"/>
    </source>
</evidence>
<dbReference type="EMBL" id="CAADFV010000020">
    <property type="protein sequence ID" value="VFK54044.1"/>
    <property type="molecule type" value="Genomic_DNA"/>
</dbReference>
<dbReference type="GO" id="GO:0005737">
    <property type="term" value="C:cytoplasm"/>
    <property type="evidence" value="ECO:0007669"/>
    <property type="project" value="UniProtKB-SubCell"/>
</dbReference>
<keyword evidence="11" id="KW-0963">Cytoplasm</keyword>
<reference evidence="16" key="1">
    <citation type="submission" date="2019-02" db="EMBL/GenBank/DDBJ databases">
        <authorList>
            <person name="Gruber-Vodicka R. H."/>
            <person name="Seah K. B. B."/>
        </authorList>
    </citation>
    <scope>NUCLEOTIDE SEQUENCE</scope>
    <source>
        <strain evidence="17">BECK_BY2</strain>
        <strain evidence="16">BECK_BY3</strain>
    </source>
</reference>
<dbReference type="InterPro" id="IPR046357">
    <property type="entry name" value="PPIase_dom_sf"/>
</dbReference>
<accession>A0A450ZHD9</accession>
<evidence type="ECO:0000313" key="16">
    <source>
        <dbReference type="EMBL" id="VFK53233.1"/>
    </source>
</evidence>
<evidence type="ECO:0000256" key="3">
    <source>
        <dbReference type="ARBA" id="ARBA00013194"/>
    </source>
</evidence>
<dbReference type="EMBL" id="CAADFY010000018">
    <property type="protein sequence ID" value="VFK53233.1"/>
    <property type="molecule type" value="Genomic_DNA"/>
</dbReference>
<dbReference type="InterPro" id="IPR008881">
    <property type="entry name" value="Trigger_fac_ribosome-bd_bac"/>
</dbReference>
<dbReference type="GO" id="GO:0003755">
    <property type="term" value="F:peptidyl-prolyl cis-trans isomerase activity"/>
    <property type="evidence" value="ECO:0007669"/>
    <property type="project" value="UniProtKB-UniRule"/>
</dbReference>
<dbReference type="PIRSF" id="PIRSF003095">
    <property type="entry name" value="Trigger_factor"/>
    <property type="match status" value="1"/>
</dbReference>
<comment type="catalytic activity">
    <reaction evidence="1 11 12">
        <text>[protein]-peptidylproline (omega=180) = [protein]-peptidylproline (omega=0)</text>
        <dbReference type="Rhea" id="RHEA:16237"/>
        <dbReference type="Rhea" id="RHEA-COMP:10747"/>
        <dbReference type="Rhea" id="RHEA-COMP:10748"/>
        <dbReference type="ChEBI" id="CHEBI:83833"/>
        <dbReference type="ChEBI" id="CHEBI:83834"/>
        <dbReference type="EC" id="5.2.1.8"/>
    </reaction>
</comment>
<feature type="domain" description="PPIase FKBP-type" evidence="15">
    <location>
        <begin position="165"/>
        <end position="274"/>
    </location>
</feature>
<keyword evidence="5 11" id="KW-0132">Cell division</keyword>
<dbReference type="InterPro" id="IPR005215">
    <property type="entry name" value="Trig_fac"/>
</dbReference>
<dbReference type="Gene3D" id="1.10.3120.10">
    <property type="entry name" value="Trigger factor, C-terminal domain"/>
    <property type="match status" value="1"/>
</dbReference>
<evidence type="ECO:0000256" key="5">
    <source>
        <dbReference type="ARBA" id="ARBA00022618"/>
    </source>
</evidence>
<keyword evidence="8 11" id="KW-0413">Isomerase</keyword>
<evidence type="ECO:0000256" key="11">
    <source>
        <dbReference type="HAMAP-Rule" id="MF_00303"/>
    </source>
</evidence>
<gene>
    <name evidence="11" type="primary">tig</name>
    <name evidence="17" type="ORF">BECKTUN1418E_GA0071001_10204</name>
    <name evidence="16" type="ORF">BECKTUN1418F_GA0071002_10184</name>
</gene>
<dbReference type="GO" id="GO:0051301">
    <property type="term" value="P:cell division"/>
    <property type="evidence" value="ECO:0007669"/>
    <property type="project" value="UniProtKB-KW"/>
</dbReference>
<dbReference type="InterPro" id="IPR036611">
    <property type="entry name" value="Trigger_fac_ribosome-bd_sf"/>
</dbReference>
<comment type="subcellular location">
    <subcellularLocation>
        <location evidence="11">Cytoplasm</location>
    </subcellularLocation>
    <text evidence="11">About half TF is bound to the ribosome near the polypeptide exit tunnel while the other half is free in the cytoplasm.</text>
</comment>
<dbReference type="InterPro" id="IPR008880">
    <property type="entry name" value="Trigger_fac_C"/>
</dbReference>
<organism evidence="16">
    <name type="scientific">Candidatus Kentrum sp. TUN</name>
    <dbReference type="NCBI Taxonomy" id="2126343"/>
    <lineage>
        <taxon>Bacteria</taxon>
        <taxon>Pseudomonadati</taxon>
        <taxon>Pseudomonadota</taxon>
        <taxon>Gammaproteobacteria</taxon>
        <taxon>Candidatus Kentrum</taxon>
    </lineage>
</organism>
<dbReference type="SUPFAM" id="SSF54534">
    <property type="entry name" value="FKBP-like"/>
    <property type="match status" value="1"/>
</dbReference>